<dbReference type="InterPro" id="IPR038770">
    <property type="entry name" value="Na+/solute_symporter_sf"/>
</dbReference>
<reference evidence="12 13" key="1">
    <citation type="journal article" date="2022" name="Arch. Microbiol.">
        <title>Paraburkholderia bengalensis sp. nov. isolated from roots of Oryza sativa, IR64.</title>
        <authorList>
            <person name="Nag P."/>
            <person name="Mondal N."/>
            <person name="Sarkar J."/>
            <person name="Das S."/>
        </authorList>
    </citation>
    <scope>NUCLEOTIDE SEQUENCE [LARGE SCALE GENOMIC DNA]</scope>
    <source>
        <strain evidence="12 13">IR64_4_BI</strain>
    </source>
</reference>
<evidence type="ECO:0000256" key="4">
    <source>
        <dbReference type="ARBA" id="ARBA00022475"/>
    </source>
</evidence>
<dbReference type="PANTHER" id="PTHR32507:SF8">
    <property type="entry name" value="CNH1P"/>
    <property type="match status" value="1"/>
</dbReference>
<evidence type="ECO:0000256" key="3">
    <source>
        <dbReference type="ARBA" id="ARBA00022449"/>
    </source>
</evidence>
<feature type="transmembrane region" description="Helical" evidence="10">
    <location>
        <begin position="346"/>
        <end position="367"/>
    </location>
</feature>
<evidence type="ECO:0000313" key="13">
    <source>
        <dbReference type="Proteomes" id="UP001386437"/>
    </source>
</evidence>
<comment type="subcellular location">
    <subcellularLocation>
        <location evidence="1">Cell membrane</location>
        <topology evidence="1">Multi-pass membrane protein</topology>
    </subcellularLocation>
</comment>
<feature type="transmembrane region" description="Helical" evidence="10">
    <location>
        <begin position="374"/>
        <end position="391"/>
    </location>
</feature>
<feature type="domain" description="Cation/H+ exchanger transmembrane" evidence="11">
    <location>
        <begin position="17"/>
        <end position="427"/>
    </location>
</feature>
<dbReference type="PANTHER" id="PTHR32507">
    <property type="entry name" value="NA(+)/H(+) ANTIPORTER 1"/>
    <property type="match status" value="1"/>
</dbReference>
<feature type="transmembrane region" description="Helical" evidence="10">
    <location>
        <begin position="403"/>
        <end position="426"/>
    </location>
</feature>
<dbReference type="EMBL" id="JACFYJ010000106">
    <property type="protein sequence ID" value="MEI6002345.1"/>
    <property type="molecule type" value="Genomic_DNA"/>
</dbReference>
<evidence type="ECO:0000313" key="12">
    <source>
        <dbReference type="EMBL" id="MEI6002345.1"/>
    </source>
</evidence>
<feature type="transmembrane region" description="Helical" evidence="10">
    <location>
        <begin position="102"/>
        <end position="131"/>
    </location>
</feature>
<evidence type="ECO:0000259" key="11">
    <source>
        <dbReference type="Pfam" id="PF00999"/>
    </source>
</evidence>
<gene>
    <name evidence="12" type="ORF">H3V53_36040</name>
</gene>
<evidence type="ECO:0000256" key="9">
    <source>
        <dbReference type="SAM" id="MobiDB-lite"/>
    </source>
</evidence>
<feature type="transmembrane region" description="Helical" evidence="10">
    <location>
        <begin position="33"/>
        <end position="55"/>
    </location>
</feature>
<proteinExistence type="predicted"/>
<feature type="transmembrane region" description="Helical" evidence="10">
    <location>
        <begin position="61"/>
        <end position="81"/>
    </location>
</feature>
<feature type="transmembrane region" description="Helical" evidence="10">
    <location>
        <begin position="6"/>
        <end position="26"/>
    </location>
</feature>
<keyword evidence="8 10" id="KW-0472">Membrane</keyword>
<accession>A0ABU8J3W5</accession>
<evidence type="ECO:0000256" key="10">
    <source>
        <dbReference type="SAM" id="Phobius"/>
    </source>
</evidence>
<name>A0ABU8J3W5_9BURK</name>
<dbReference type="Pfam" id="PF00999">
    <property type="entry name" value="Na_H_Exchanger"/>
    <property type="match status" value="1"/>
</dbReference>
<protein>
    <submittedName>
        <fullName evidence="12">Cation:proton antiporter</fullName>
    </submittedName>
</protein>
<evidence type="ECO:0000256" key="8">
    <source>
        <dbReference type="ARBA" id="ARBA00023136"/>
    </source>
</evidence>
<evidence type="ECO:0000256" key="5">
    <source>
        <dbReference type="ARBA" id="ARBA00022692"/>
    </source>
</evidence>
<dbReference type="RefSeq" id="WP_336601980.1">
    <property type="nucleotide sequence ID" value="NZ_JACFYJ010000106.1"/>
</dbReference>
<keyword evidence="5 10" id="KW-0812">Transmembrane</keyword>
<keyword evidence="2" id="KW-0813">Transport</keyword>
<comment type="caution">
    <text evidence="12">The sequence shown here is derived from an EMBL/GenBank/DDBJ whole genome shotgun (WGS) entry which is preliminary data.</text>
</comment>
<keyword evidence="13" id="KW-1185">Reference proteome</keyword>
<feature type="transmembrane region" description="Helical" evidence="10">
    <location>
        <begin position="191"/>
        <end position="213"/>
    </location>
</feature>
<dbReference type="Proteomes" id="UP001386437">
    <property type="component" value="Unassembled WGS sequence"/>
</dbReference>
<organism evidence="12 13">
    <name type="scientific">Paraburkholderia bengalensis</name>
    <dbReference type="NCBI Taxonomy" id="2747562"/>
    <lineage>
        <taxon>Bacteria</taxon>
        <taxon>Pseudomonadati</taxon>
        <taxon>Pseudomonadota</taxon>
        <taxon>Betaproteobacteria</taxon>
        <taxon>Burkholderiales</taxon>
        <taxon>Burkholderiaceae</taxon>
        <taxon>Paraburkholderia</taxon>
    </lineage>
</organism>
<keyword evidence="4" id="KW-1003">Cell membrane</keyword>
<dbReference type="Gene3D" id="1.20.1530.20">
    <property type="match status" value="1"/>
</dbReference>
<sequence>MLIEAAWFALVGVLLVVVAIGRGLIARLPLSGALIYLCVGFLIGTAGAGLLPISLDTDVRPLRIVTEAGLVVSLFSIGMHLRVPLHDRLWWLPLRLGFPAMLVTVAIVTGVAIWGLHLTLGAALVLAAALAPTDPVLANELRVREAGDDEPLRFALSGEGGCNDGAAYPVALAGLSLCGIPGFASSEPFRFALTVVWGLAGAALIGWICGIGMVKIVTWLRTRYGEAVGVEGFLALGLMGICYGASLAAHTIAFVGVFVAGVALRHEELKATGERPPSEVLASVQRSEKSTAATDPERAHAYMAESMMGFTLEIERLVEFALMLAIGSAVSAHWREVLTWQAIWPSLVLFLVARPIGTSVALVGASVDGYQRVLIGWLGIRGVGAFYYLLLALEQGKTQFRPLAPVILACIALSVIVHGSSATPALNRYLHSRRVRAVAPPQRGTPSKTRRYDSAGW</sequence>
<dbReference type="InterPro" id="IPR006153">
    <property type="entry name" value="Cation/H_exchanger_TM"/>
</dbReference>
<evidence type="ECO:0000256" key="2">
    <source>
        <dbReference type="ARBA" id="ARBA00022448"/>
    </source>
</evidence>
<keyword evidence="3" id="KW-0050">Antiport</keyword>
<keyword evidence="6 10" id="KW-1133">Transmembrane helix</keyword>
<evidence type="ECO:0000256" key="7">
    <source>
        <dbReference type="ARBA" id="ARBA00023065"/>
    </source>
</evidence>
<feature type="region of interest" description="Disordered" evidence="9">
    <location>
        <begin position="274"/>
        <end position="294"/>
    </location>
</feature>
<keyword evidence="7" id="KW-0406">Ion transport</keyword>
<evidence type="ECO:0000256" key="6">
    <source>
        <dbReference type="ARBA" id="ARBA00022989"/>
    </source>
</evidence>
<feature type="transmembrane region" description="Helical" evidence="10">
    <location>
        <begin position="233"/>
        <end position="264"/>
    </location>
</feature>
<evidence type="ECO:0000256" key="1">
    <source>
        <dbReference type="ARBA" id="ARBA00004651"/>
    </source>
</evidence>